<accession>A0A0C2D0Q1</accession>
<dbReference type="AlphaFoldDB" id="A0A0C2D0Q1"/>
<evidence type="ECO:0000313" key="2">
    <source>
        <dbReference type="Proteomes" id="UP000054047"/>
    </source>
</evidence>
<proteinExistence type="predicted"/>
<evidence type="ECO:0008006" key="3">
    <source>
        <dbReference type="Google" id="ProtNLM"/>
    </source>
</evidence>
<gene>
    <name evidence="1" type="ORF">ANCDUO_14228</name>
</gene>
<dbReference type="PANTHER" id="PTHR47331">
    <property type="entry name" value="PHD-TYPE DOMAIN-CONTAINING PROTEIN"/>
    <property type="match status" value="1"/>
</dbReference>
<evidence type="ECO:0000313" key="1">
    <source>
        <dbReference type="EMBL" id="KIH55612.1"/>
    </source>
</evidence>
<keyword evidence="2" id="KW-1185">Reference proteome</keyword>
<organism evidence="1 2">
    <name type="scientific">Ancylostoma duodenale</name>
    <dbReference type="NCBI Taxonomy" id="51022"/>
    <lineage>
        <taxon>Eukaryota</taxon>
        <taxon>Metazoa</taxon>
        <taxon>Ecdysozoa</taxon>
        <taxon>Nematoda</taxon>
        <taxon>Chromadorea</taxon>
        <taxon>Rhabditida</taxon>
        <taxon>Rhabditina</taxon>
        <taxon>Rhabditomorpha</taxon>
        <taxon>Strongyloidea</taxon>
        <taxon>Ancylostomatidae</taxon>
        <taxon>Ancylostomatinae</taxon>
        <taxon>Ancylostoma</taxon>
    </lineage>
</organism>
<dbReference type="EMBL" id="KN737040">
    <property type="protein sequence ID" value="KIH55612.1"/>
    <property type="molecule type" value="Genomic_DNA"/>
</dbReference>
<name>A0A0C2D0Q1_9BILA</name>
<dbReference type="Proteomes" id="UP000054047">
    <property type="component" value="Unassembled WGS sequence"/>
</dbReference>
<reference evidence="1 2" key="1">
    <citation type="submission" date="2013-12" db="EMBL/GenBank/DDBJ databases">
        <title>Draft genome of the parsitic nematode Ancylostoma duodenale.</title>
        <authorList>
            <person name="Mitreva M."/>
        </authorList>
    </citation>
    <scope>NUCLEOTIDE SEQUENCE [LARGE SCALE GENOMIC DNA]</scope>
    <source>
        <strain evidence="1 2">Zhejiang</strain>
    </source>
</reference>
<protein>
    <recommendedName>
        <fullName evidence="3">Peptidase aspartic putative domain-containing protein</fullName>
    </recommendedName>
</protein>
<sequence length="303" mass="35380">MNLPIRLNERQSRVKPLILLGCDQLWSLIRSDQSQGWSECWSLDARVNVVSTDASSDIVDEKELWARYWSLEAAGTEDFTESEKNVQSVIDKRVWDDFRQTVERRDDGYYVRLPWKELITPLPDDKAIAYRRLVSVWNSLQKHENLLEQYNGVFQEQLHQNIVEEVEDEGKTLGDHIHYIPHQAVLTPHKTTTKLRIVFDASAHYRDCPSLNDALHRGPVILPQLYGLMLRFRIGKVAIISDVEKAFLQVRLQERDRDATRCLWLRDHRSPPDQGNILVLRFTRVTPGTGNEEENREFNCIHI</sequence>
<dbReference type="SUPFAM" id="SSF56672">
    <property type="entry name" value="DNA/RNA polymerases"/>
    <property type="match status" value="1"/>
</dbReference>
<dbReference type="PANTHER" id="PTHR47331:SF1">
    <property type="entry name" value="GAG-LIKE PROTEIN"/>
    <property type="match status" value="1"/>
</dbReference>
<dbReference type="OrthoDB" id="5866796at2759"/>
<dbReference type="InterPro" id="IPR043502">
    <property type="entry name" value="DNA/RNA_pol_sf"/>
</dbReference>